<organism evidence="2 3">
    <name type="scientific">Candidatus Uhrbacteria bacterium RIFCSPHIGHO2_02_FULL_53_13</name>
    <dbReference type="NCBI Taxonomy" id="1802389"/>
    <lineage>
        <taxon>Bacteria</taxon>
        <taxon>Candidatus Uhriibacteriota</taxon>
    </lineage>
</organism>
<sequence>MIRFSRNCYEDCTHVCTLLWCCLENTVSESWKSLFVYRRDTSIECAFQTFMMGQAGAAVFLASLIWLGGIPVLFIGMIPTILWGYARNREHVRNHTLGFRRALLVAMSMSVLETVCIFVTFVFFFNAVLVCSIMMGPEYDRVSFQNALAKLNTLVVWLFWGGTGSAGMIIGSLAAIVPEGIKTVRRRNHR</sequence>
<gene>
    <name evidence="2" type="ORF">A3C17_01925</name>
</gene>
<feature type="transmembrane region" description="Helical" evidence="1">
    <location>
        <begin position="102"/>
        <end position="135"/>
    </location>
</feature>
<dbReference type="Proteomes" id="UP000177097">
    <property type="component" value="Unassembled WGS sequence"/>
</dbReference>
<reference evidence="2 3" key="1">
    <citation type="journal article" date="2016" name="Nat. Commun.">
        <title>Thousands of microbial genomes shed light on interconnected biogeochemical processes in an aquifer system.</title>
        <authorList>
            <person name="Anantharaman K."/>
            <person name="Brown C.T."/>
            <person name="Hug L.A."/>
            <person name="Sharon I."/>
            <person name="Castelle C.J."/>
            <person name="Probst A.J."/>
            <person name="Thomas B.C."/>
            <person name="Singh A."/>
            <person name="Wilkins M.J."/>
            <person name="Karaoz U."/>
            <person name="Brodie E.L."/>
            <person name="Williams K.H."/>
            <person name="Hubbard S.S."/>
            <person name="Banfield J.F."/>
        </authorList>
    </citation>
    <scope>NUCLEOTIDE SEQUENCE [LARGE SCALE GENOMIC DNA]</scope>
</reference>
<name>A0A1F7U0P0_9BACT</name>
<feature type="transmembrane region" description="Helical" evidence="1">
    <location>
        <begin position="155"/>
        <end position="177"/>
    </location>
</feature>
<evidence type="ECO:0000313" key="3">
    <source>
        <dbReference type="Proteomes" id="UP000177097"/>
    </source>
</evidence>
<accession>A0A1F7U0P0</accession>
<feature type="transmembrane region" description="Helical" evidence="1">
    <location>
        <begin position="57"/>
        <end position="82"/>
    </location>
</feature>
<protein>
    <submittedName>
        <fullName evidence="2">Uncharacterized protein</fullName>
    </submittedName>
</protein>
<comment type="caution">
    <text evidence="2">The sequence shown here is derived from an EMBL/GenBank/DDBJ whole genome shotgun (WGS) entry which is preliminary data.</text>
</comment>
<keyword evidence="1" id="KW-1133">Transmembrane helix</keyword>
<evidence type="ECO:0000256" key="1">
    <source>
        <dbReference type="SAM" id="Phobius"/>
    </source>
</evidence>
<proteinExistence type="predicted"/>
<dbReference type="AlphaFoldDB" id="A0A1F7U0P0"/>
<keyword evidence="1" id="KW-0812">Transmembrane</keyword>
<keyword evidence="1" id="KW-0472">Membrane</keyword>
<evidence type="ECO:0000313" key="2">
    <source>
        <dbReference type="EMBL" id="OGL71849.1"/>
    </source>
</evidence>
<dbReference type="EMBL" id="MGDX01000005">
    <property type="protein sequence ID" value="OGL71849.1"/>
    <property type="molecule type" value="Genomic_DNA"/>
</dbReference>